<feature type="compositionally biased region" description="Pro residues" evidence="1">
    <location>
        <begin position="57"/>
        <end position="68"/>
    </location>
</feature>
<evidence type="ECO:0000313" key="3">
    <source>
        <dbReference type="Proteomes" id="UP000284706"/>
    </source>
</evidence>
<comment type="caution">
    <text evidence="2">The sequence shown here is derived from an EMBL/GenBank/DDBJ whole genome shotgun (WGS) entry which is preliminary data.</text>
</comment>
<evidence type="ECO:0000313" key="2">
    <source>
        <dbReference type="EMBL" id="PPR00056.1"/>
    </source>
</evidence>
<reference evidence="2 3" key="1">
    <citation type="journal article" date="2018" name="Evol. Lett.">
        <title>Horizontal gene cluster transfer increased hallucinogenic mushroom diversity.</title>
        <authorList>
            <person name="Reynolds H.T."/>
            <person name="Vijayakumar V."/>
            <person name="Gluck-Thaler E."/>
            <person name="Korotkin H.B."/>
            <person name="Matheny P.B."/>
            <person name="Slot J.C."/>
        </authorList>
    </citation>
    <scope>NUCLEOTIDE SEQUENCE [LARGE SCALE GENOMIC DNA]</scope>
    <source>
        <strain evidence="2 3">SRW20</strain>
    </source>
</reference>
<sequence length="92" mass="10037">MHHNYPPEGGPTTNYPTPVRIFQPSPDPTPPAAVDPLSIHPPYVQPNPYPTDGRPAVYPPPVFEPHPLPRVSLTHPVPSTHHVPPFNPQAAP</sequence>
<keyword evidence="3" id="KW-1185">Reference proteome</keyword>
<accession>A0A409YAL9</accession>
<dbReference type="AlphaFoldDB" id="A0A409YAL9"/>
<organism evidence="2 3">
    <name type="scientific">Gymnopilus dilepis</name>
    <dbReference type="NCBI Taxonomy" id="231916"/>
    <lineage>
        <taxon>Eukaryota</taxon>
        <taxon>Fungi</taxon>
        <taxon>Dikarya</taxon>
        <taxon>Basidiomycota</taxon>
        <taxon>Agaricomycotina</taxon>
        <taxon>Agaricomycetes</taxon>
        <taxon>Agaricomycetidae</taxon>
        <taxon>Agaricales</taxon>
        <taxon>Agaricineae</taxon>
        <taxon>Hymenogastraceae</taxon>
        <taxon>Gymnopilus</taxon>
    </lineage>
</organism>
<dbReference type="InParanoid" id="A0A409YAL9"/>
<dbReference type="Proteomes" id="UP000284706">
    <property type="component" value="Unassembled WGS sequence"/>
</dbReference>
<feature type="compositionally biased region" description="Low complexity" evidence="1">
    <location>
        <begin position="74"/>
        <end position="84"/>
    </location>
</feature>
<protein>
    <submittedName>
        <fullName evidence="2">Uncharacterized protein</fullName>
    </submittedName>
</protein>
<name>A0A409YAL9_9AGAR</name>
<dbReference type="EMBL" id="NHYE01001033">
    <property type="protein sequence ID" value="PPR00056.1"/>
    <property type="molecule type" value="Genomic_DNA"/>
</dbReference>
<proteinExistence type="predicted"/>
<feature type="region of interest" description="Disordered" evidence="1">
    <location>
        <begin position="1"/>
        <end position="92"/>
    </location>
</feature>
<evidence type="ECO:0000256" key="1">
    <source>
        <dbReference type="SAM" id="MobiDB-lite"/>
    </source>
</evidence>
<gene>
    <name evidence="2" type="ORF">CVT26_008921</name>
</gene>